<dbReference type="InParanoid" id="E3N7U9"/>
<name>E3N7U9_CAERE</name>
<feature type="compositionally biased region" description="Acidic residues" evidence="2">
    <location>
        <begin position="1084"/>
        <end position="1100"/>
    </location>
</feature>
<feature type="region of interest" description="Disordered" evidence="2">
    <location>
        <begin position="484"/>
        <end position="606"/>
    </location>
</feature>
<feature type="domain" description="ELM2" evidence="3">
    <location>
        <begin position="654"/>
        <end position="745"/>
    </location>
</feature>
<dbReference type="PROSITE" id="PS51156">
    <property type="entry name" value="ELM2"/>
    <property type="match status" value="1"/>
</dbReference>
<feature type="compositionally biased region" description="Pro residues" evidence="2">
    <location>
        <begin position="1138"/>
        <end position="1157"/>
    </location>
</feature>
<feature type="compositionally biased region" description="Basic and acidic residues" evidence="2">
    <location>
        <begin position="575"/>
        <end position="600"/>
    </location>
</feature>
<evidence type="ECO:0000256" key="2">
    <source>
        <dbReference type="SAM" id="MobiDB-lite"/>
    </source>
</evidence>
<organism evidence="5">
    <name type="scientific">Caenorhabditis remanei</name>
    <name type="common">Caenorhabditis vulgaris</name>
    <dbReference type="NCBI Taxonomy" id="31234"/>
    <lineage>
        <taxon>Eukaryota</taxon>
        <taxon>Metazoa</taxon>
        <taxon>Ecdysozoa</taxon>
        <taxon>Nematoda</taxon>
        <taxon>Chromadorea</taxon>
        <taxon>Rhabditida</taxon>
        <taxon>Rhabditina</taxon>
        <taxon>Rhabditomorpha</taxon>
        <taxon>Rhabditoidea</taxon>
        <taxon>Rhabditidae</taxon>
        <taxon>Peloderinae</taxon>
        <taxon>Caenorhabditis</taxon>
    </lineage>
</organism>
<dbReference type="AlphaFoldDB" id="E3N7U9"/>
<feature type="compositionally biased region" description="Basic and acidic residues" evidence="2">
    <location>
        <begin position="323"/>
        <end position="333"/>
    </location>
</feature>
<gene>
    <name evidence="4" type="ORF">CRE_17486</name>
</gene>
<evidence type="ECO:0000313" key="4">
    <source>
        <dbReference type="EMBL" id="EFO89151.1"/>
    </source>
</evidence>
<protein>
    <recommendedName>
        <fullName evidence="3">ELM2 domain-containing protein</fullName>
    </recommendedName>
</protein>
<dbReference type="eggNOG" id="ENOG502S9JK">
    <property type="taxonomic scope" value="Eukaryota"/>
</dbReference>
<feature type="region of interest" description="Disordered" evidence="2">
    <location>
        <begin position="200"/>
        <end position="449"/>
    </location>
</feature>
<dbReference type="HOGENOM" id="CLU_274090_0_0_1"/>
<proteinExistence type="predicted"/>
<feature type="compositionally biased region" description="Acidic residues" evidence="2">
    <location>
        <begin position="339"/>
        <end position="357"/>
    </location>
</feature>
<dbReference type="SMART" id="SM01189">
    <property type="entry name" value="ELM2"/>
    <property type="match status" value="1"/>
</dbReference>
<feature type="region of interest" description="Disordered" evidence="2">
    <location>
        <begin position="1055"/>
        <end position="1171"/>
    </location>
</feature>
<keyword evidence="1" id="KW-0539">Nucleus</keyword>
<dbReference type="EMBL" id="DS268551">
    <property type="protein sequence ID" value="EFO89151.1"/>
    <property type="molecule type" value="Genomic_DNA"/>
</dbReference>
<feature type="compositionally biased region" description="Acidic residues" evidence="2">
    <location>
        <begin position="305"/>
        <end position="315"/>
    </location>
</feature>
<feature type="compositionally biased region" description="Basic and acidic residues" evidence="2">
    <location>
        <begin position="527"/>
        <end position="538"/>
    </location>
</feature>
<dbReference type="STRING" id="31234.E3N7U9"/>
<evidence type="ECO:0000259" key="3">
    <source>
        <dbReference type="PROSITE" id="PS51156"/>
    </source>
</evidence>
<feature type="compositionally biased region" description="Basic and acidic residues" evidence="2">
    <location>
        <begin position="402"/>
        <end position="434"/>
    </location>
</feature>
<feature type="compositionally biased region" description="Basic residues" evidence="2">
    <location>
        <begin position="1111"/>
        <end position="1129"/>
    </location>
</feature>
<sequence length="1171" mass="133491">MIGYNYGGVPDTKYAVTKELTLEEAARRTKLPKFQVFPEKIYVSFPIFKAQKIFNIFQPIGFIFKEKEVYCMKCGRQFKCPTTEKKVVYDCHARLAWSGHPRVIDAETYIIKIVGKEVFVPHRVEFDRDGIEEGAEPLAEPEGQSHPESLENQKEPEYITLSDDENDHIKFLGIVRKPPVPGWNDSRQIAREVAAAVLRERDMEIDEPPRQRDRSVSDNSDIEIIENVPIGARADAPGPEFDAPSNDTETLAPEVPKALKRAGSPVEMISAKRFSKNDSDAHSSASAPYPEALSSSEINKNPEDNSLEESEDAESQEPSPIKNQREMKDKEDPLLPATEADDGFEADGEESDEDVENEEKLGNADLDKSDMNKPSMCDPEDGMSPGPVDENISEITSENQNEESREGMSVDHPEEKSPDLNSAEPHDVESEKFSENQNEESGEDMYDSLADKRAHQTALVFEEPDVEMEDATVTEQPLLVETDDVTFQKGPESPTTCSPILHSLLLDQSPRRRTMSVDPNLDEEESGVEKPQDARDQKSMLLDDDAMDVEDSKKVELELEAPGPAPAQAEDIQMEVDKPEKVDEIVEEKEKKEDAKRATKEPPVNTRARRGARPIMIQIDRGTSIPTGLTRKPFHFEVNAKSIFKKQYKGKPEVPIREGAQYQAELPELPDSGGSSDEESMEEEVYWEPVEEEAGKSVEEKDMDVYQRAILLTFNGHIPMEKALGHLRKCDFDFGDALDSIDQCLKDLPQAMKPICYGQAKNLAMFLMMKDGKWRKHIQEQAMRNYHLVEIQNFMYRTMVPKYVNRHTVILPNGEDDWIPRGERPCTCHFFTHEDIEHEPRISCTNCTKKFRNVEGLPDKLCLVCQAYQGFKKRRRPAENVVFNDDDLKYLKKWDTYERSNNHRISKADFDKLLLEQNTARWQRLELTEEEKDMVDWTAKKLNGWNERLEDAKESKYGEPVATQLQPFVIPYLSRCRCKESGNVPRNSENWEKRTFEKNEQDKFRDAILKHDGDQMAAAEELDVEAELVERFAQMFPSGIDLYEKKTFELRHRPILPHTDLPPPPPIPIVFKEKKQRGRAKVEIDEDDVVREEKDTEYDPNENKKISQDKAKKKRAAAAKAAAKKKPTAPKKPATAAPKPPPSAPRKPPTPRQPPQEPQITARELRAKARQ</sequence>
<feature type="compositionally biased region" description="Basic and acidic residues" evidence="2">
    <location>
        <begin position="358"/>
        <end position="371"/>
    </location>
</feature>
<dbReference type="InterPro" id="IPR000949">
    <property type="entry name" value="ELM2_dom"/>
</dbReference>
<evidence type="ECO:0000256" key="1">
    <source>
        <dbReference type="ARBA" id="ARBA00023242"/>
    </source>
</evidence>
<feature type="compositionally biased region" description="Basic and acidic residues" evidence="2">
    <location>
        <begin position="1101"/>
        <end position="1110"/>
    </location>
</feature>
<reference evidence="4" key="1">
    <citation type="submission" date="2007-07" db="EMBL/GenBank/DDBJ databases">
        <title>PCAP assembly of the Caenorhabditis remanei genome.</title>
        <authorList>
            <consortium name="The Caenorhabditis remanei Sequencing Consortium"/>
            <person name="Wilson R.K."/>
        </authorList>
    </citation>
    <scope>NUCLEOTIDE SEQUENCE [LARGE SCALE GENOMIC DNA]</scope>
    <source>
        <strain evidence="4">PB4641</strain>
    </source>
</reference>
<dbReference type="Proteomes" id="UP000008281">
    <property type="component" value="Unassembled WGS sequence"/>
</dbReference>
<evidence type="ECO:0000313" key="5">
    <source>
        <dbReference type="Proteomes" id="UP000008281"/>
    </source>
</evidence>
<feature type="compositionally biased region" description="Acidic residues" evidence="2">
    <location>
        <begin position="437"/>
        <end position="446"/>
    </location>
</feature>
<feature type="compositionally biased region" description="Basic and acidic residues" evidence="2">
    <location>
        <begin position="200"/>
        <end position="216"/>
    </location>
</feature>
<accession>E3N7U9</accession>
<keyword evidence="5" id="KW-1185">Reference proteome</keyword>